<dbReference type="Proteomes" id="UP000623967">
    <property type="component" value="Unassembled WGS sequence"/>
</dbReference>
<sequence length="75" mass="8161">MNSISSRNIAEQLCTLATLFEAEALRCKAYGAPNATEVSRQARAVRTMADQLWDANVAVPVGRQPEQRGQAKDGK</sequence>
<gene>
    <name evidence="1" type="ORF">JK635_18885</name>
</gene>
<organism evidence="1 2">
    <name type="scientific">Neobacillus paridis</name>
    <dbReference type="NCBI Taxonomy" id="2803862"/>
    <lineage>
        <taxon>Bacteria</taxon>
        <taxon>Bacillati</taxon>
        <taxon>Bacillota</taxon>
        <taxon>Bacilli</taxon>
        <taxon>Bacillales</taxon>
        <taxon>Bacillaceae</taxon>
        <taxon>Neobacillus</taxon>
    </lineage>
</organism>
<feature type="non-terminal residue" evidence="1">
    <location>
        <position position="75"/>
    </location>
</feature>
<name>A0ABS1TSF9_9BACI</name>
<evidence type="ECO:0000313" key="1">
    <source>
        <dbReference type="EMBL" id="MBL4954233.1"/>
    </source>
</evidence>
<evidence type="ECO:0000313" key="2">
    <source>
        <dbReference type="Proteomes" id="UP000623967"/>
    </source>
</evidence>
<keyword evidence="2" id="KW-1185">Reference proteome</keyword>
<dbReference type="EMBL" id="JAESWB010000285">
    <property type="protein sequence ID" value="MBL4954233.1"/>
    <property type="molecule type" value="Genomic_DNA"/>
</dbReference>
<reference evidence="1 2" key="1">
    <citation type="submission" date="2021-01" db="EMBL/GenBank/DDBJ databases">
        <title>Genome public.</title>
        <authorList>
            <person name="Liu C."/>
            <person name="Sun Q."/>
        </authorList>
    </citation>
    <scope>NUCLEOTIDE SEQUENCE [LARGE SCALE GENOMIC DNA]</scope>
    <source>
        <strain evidence="1 2">YIM B02564</strain>
    </source>
</reference>
<protein>
    <submittedName>
        <fullName evidence="1">Uncharacterized protein</fullName>
    </submittedName>
</protein>
<accession>A0ABS1TSF9</accession>
<comment type="caution">
    <text evidence="1">The sequence shown here is derived from an EMBL/GenBank/DDBJ whole genome shotgun (WGS) entry which is preliminary data.</text>
</comment>
<proteinExistence type="predicted"/>